<keyword evidence="2" id="KW-0378">Hydrolase</keyword>
<name>T2KNP3_FORAG</name>
<gene>
    <name evidence="2" type="ORF">BN863_26280</name>
</gene>
<dbReference type="Proteomes" id="UP000016160">
    <property type="component" value="Chromosome"/>
</dbReference>
<dbReference type="InterPro" id="IPR036691">
    <property type="entry name" value="Endo/exonu/phosph_ase_sf"/>
</dbReference>
<keyword evidence="3" id="KW-1185">Reference proteome</keyword>
<dbReference type="Gene3D" id="3.60.10.10">
    <property type="entry name" value="Endonuclease/exonuclease/phosphatase"/>
    <property type="match status" value="1"/>
</dbReference>
<evidence type="ECO:0000313" key="3">
    <source>
        <dbReference type="Proteomes" id="UP000016160"/>
    </source>
</evidence>
<evidence type="ECO:0000256" key="1">
    <source>
        <dbReference type="SAM" id="SignalP"/>
    </source>
</evidence>
<reference evidence="2 3" key="1">
    <citation type="journal article" date="2013" name="Appl. Environ. Microbiol.">
        <title>The genome of the alga-associated marine flavobacterium Formosa agariphila KMM 3901T reveals a broad potential for degradation of algal polysaccharides.</title>
        <authorList>
            <person name="Mann A.J."/>
            <person name="Hahnke R.L."/>
            <person name="Huang S."/>
            <person name="Werner J."/>
            <person name="Xing P."/>
            <person name="Barbeyron T."/>
            <person name="Huettel B."/>
            <person name="Stueber K."/>
            <person name="Reinhardt R."/>
            <person name="Harder J."/>
            <person name="Gloeckner F.O."/>
            <person name="Amann R.I."/>
            <person name="Teeling H."/>
        </authorList>
    </citation>
    <scope>NUCLEOTIDE SEQUENCE [LARGE SCALE GENOMIC DNA]</scope>
    <source>
        <strain evidence="3">DSM 15362 / KCTC 12365 / LMG 23005 / KMM 3901</strain>
    </source>
</reference>
<keyword evidence="2" id="KW-0255">Endonuclease</keyword>
<dbReference type="eggNOG" id="COG3021">
    <property type="taxonomic scope" value="Bacteria"/>
</dbReference>
<feature type="chain" id="PRO_5004591089" evidence="1">
    <location>
        <begin position="21"/>
        <end position="115"/>
    </location>
</feature>
<organism evidence="2 3">
    <name type="scientific">Formosa agariphila (strain DSM 15362 / KCTC 12365 / LMG 23005 / KMM 3901 / M-2Alg 35-1)</name>
    <dbReference type="NCBI Taxonomy" id="1347342"/>
    <lineage>
        <taxon>Bacteria</taxon>
        <taxon>Pseudomonadati</taxon>
        <taxon>Bacteroidota</taxon>
        <taxon>Flavobacteriia</taxon>
        <taxon>Flavobacteriales</taxon>
        <taxon>Flavobacteriaceae</taxon>
        <taxon>Formosa</taxon>
    </lineage>
</organism>
<protein>
    <submittedName>
        <fullName evidence="2">Endonuclease/exonuclease/phosphatase</fullName>
    </submittedName>
</protein>
<proteinExistence type="predicted"/>
<dbReference type="GO" id="GO:0004527">
    <property type="term" value="F:exonuclease activity"/>
    <property type="evidence" value="ECO:0007669"/>
    <property type="project" value="UniProtKB-KW"/>
</dbReference>
<dbReference type="HOGENOM" id="CLU_2105372_0_0_10"/>
<keyword evidence="2" id="KW-0540">Nuclease</keyword>
<dbReference type="AlphaFoldDB" id="T2KNP3"/>
<dbReference type="EMBL" id="HG315671">
    <property type="protein sequence ID" value="CDF80340.1"/>
    <property type="molecule type" value="Genomic_DNA"/>
</dbReference>
<accession>T2KNP3</accession>
<dbReference type="STRING" id="1347342.BN863_26280"/>
<sequence>MHVLKPFLIVFLLCSAFLHAQVEAVELRVLQFNIWQEGTKVENGFNTIITEIIENDADLIALSEVRNYDGVTLNDRLVNALKVKGYTYYSEKSEDSGGTFKVSHFVSIHYISTAE</sequence>
<dbReference type="RefSeq" id="WP_197539161.1">
    <property type="nucleotide sequence ID" value="NZ_HG315671.1"/>
</dbReference>
<dbReference type="SUPFAM" id="SSF56219">
    <property type="entry name" value="DNase I-like"/>
    <property type="match status" value="1"/>
</dbReference>
<keyword evidence="1" id="KW-0732">Signal</keyword>
<keyword evidence="2" id="KW-0269">Exonuclease</keyword>
<feature type="signal peptide" evidence="1">
    <location>
        <begin position="1"/>
        <end position="20"/>
    </location>
</feature>
<evidence type="ECO:0000313" key="2">
    <source>
        <dbReference type="EMBL" id="CDF80340.1"/>
    </source>
</evidence>
<dbReference type="PATRIC" id="fig|1347342.6.peg.2644"/>
<dbReference type="GO" id="GO:0004519">
    <property type="term" value="F:endonuclease activity"/>
    <property type="evidence" value="ECO:0007669"/>
    <property type="project" value="UniProtKB-KW"/>
</dbReference>